<keyword evidence="1" id="KW-0812">Transmembrane</keyword>
<feature type="transmembrane region" description="Helical" evidence="1">
    <location>
        <begin position="96"/>
        <end position="115"/>
    </location>
</feature>
<accession>X0T1F9</accession>
<proteinExistence type="predicted"/>
<organism evidence="2">
    <name type="scientific">marine sediment metagenome</name>
    <dbReference type="NCBI Taxonomy" id="412755"/>
    <lineage>
        <taxon>unclassified sequences</taxon>
        <taxon>metagenomes</taxon>
        <taxon>ecological metagenomes</taxon>
    </lineage>
</organism>
<feature type="transmembrane region" description="Helical" evidence="1">
    <location>
        <begin position="217"/>
        <end position="248"/>
    </location>
</feature>
<comment type="caution">
    <text evidence="2">The sequence shown here is derived from an EMBL/GenBank/DDBJ whole genome shotgun (WGS) entry which is preliminary data.</text>
</comment>
<feature type="transmembrane region" description="Helical" evidence="1">
    <location>
        <begin position="20"/>
        <end position="38"/>
    </location>
</feature>
<feature type="transmembrane region" description="Helical" evidence="1">
    <location>
        <begin position="44"/>
        <end position="66"/>
    </location>
</feature>
<dbReference type="Gene3D" id="1.10.1760.20">
    <property type="match status" value="1"/>
</dbReference>
<feature type="transmembrane region" description="Helical" evidence="1">
    <location>
        <begin position="150"/>
        <end position="168"/>
    </location>
</feature>
<feature type="transmembrane region" description="Helical" evidence="1">
    <location>
        <begin position="127"/>
        <end position="144"/>
    </location>
</feature>
<dbReference type="AlphaFoldDB" id="X0T1F9"/>
<evidence type="ECO:0000256" key="1">
    <source>
        <dbReference type="SAM" id="Phobius"/>
    </source>
</evidence>
<reference evidence="2" key="1">
    <citation type="journal article" date="2014" name="Front. Microbiol.">
        <title>High frequency of phylogenetically diverse reductive dehalogenase-homologous genes in deep subseafloor sedimentary metagenomes.</title>
        <authorList>
            <person name="Kawai M."/>
            <person name="Futagami T."/>
            <person name="Toyoda A."/>
            <person name="Takaki Y."/>
            <person name="Nishi S."/>
            <person name="Hori S."/>
            <person name="Arai W."/>
            <person name="Tsubouchi T."/>
            <person name="Morono Y."/>
            <person name="Uchiyama I."/>
            <person name="Ito T."/>
            <person name="Fujiyama A."/>
            <person name="Inagaki F."/>
            <person name="Takami H."/>
        </authorList>
    </citation>
    <scope>NUCLEOTIDE SEQUENCE</scope>
    <source>
        <strain evidence="2">Expedition CK06-06</strain>
    </source>
</reference>
<dbReference type="EMBL" id="BARS01003329">
    <property type="protein sequence ID" value="GAF81196.1"/>
    <property type="molecule type" value="Genomic_DNA"/>
</dbReference>
<name>X0T1F9_9ZZZZ</name>
<feature type="transmembrane region" description="Helical" evidence="1">
    <location>
        <begin position="73"/>
        <end position="90"/>
    </location>
</feature>
<evidence type="ECO:0000313" key="2">
    <source>
        <dbReference type="EMBL" id="GAF81196.1"/>
    </source>
</evidence>
<keyword evidence="1" id="KW-1133">Transmembrane helix</keyword>
<gene>
    <name evidence="2" type="ORF">S01H1_06448</name>
</gene>
<evidence type="ECO:0008006" key="3">
    <source>
        <dbReference type="Google" id="ProtNLM"/>
    </source>
</evidence>
<keyword evidence="1" id="KW-0472">Membrane</keyword>
<protein>
    <recommendedName>
        <fullName evidence="3">ECF transporter S component</fullName>
    </recommendedName>
</protein>
<sequence length="265" mass="28395">MGESDAEQDMVLVEGRTETIRIVVGVVLAALYAVLALLPMSGFVGAGGVTSLLSFAIIIAPLFGLLLGPTRGFVFGLIAGVLAYIVTLPFGTSVYIWLPPTILGPAVAGLFTGLAMKKTTNIKGVRLPGPILTALFLAVIILLYEIPNYSAWWFMTPYLLALIIVLLLQVRSIEFNPDRQGPLRYLQLLPFTFIGAMLDHSMMAMGSVYLLMLDPAIFGFVIFPLVLLERGLAAIVGAVIASVILGAFRNAVWIEAQVSSAEPKA</sequence>